<dbReference type="EMBL" id="VSSQ01001418">
    <property type="protein sequence ID" value="MPM08153.1"/>
    <property type="molecule type" value="Genomic_DNA"/>
</dbReference>
<protein>
    <submittedName>
        <fullName evidence="2">Uncharacterized protein</fullName>
    </submittedName>
</protein>
<sequence length="434" mass="46084">MGQLLPLQQRGDGGILRQRLTKKSSPFSGASGEGAAFLRKKSSVEEGMEHGGKEHHADDGHGVGSAVAGAHLVGARGVDGRPEAGRAGHGPADGPGEDDPVDLPEVIPQEKSRHLRRESRSDAHGNEQDPVLQEGLHHSAPGVQPHDGEKEPEGDAPDGGEDFLVHSHGEGTYALEAPRPEGKEERPSRGPQGDGPKAAERNGHLAEQASPEDAEDEGEKGKGRGFGPLLHFLRGGGFFLRGELFLLLRHVDPEDGRNELDKEHHRHDAEGVGHGIPNGNVGIPPSGLQGSPQAGRAGQGSRVGSGDHVGRGLPGEKEAHEQRYQGPHAGHRHGQEDKLDAVPLHHPGGVLGGEEPHGHNEEHEVPGEIIVGNGVPPRPDKKAHEQGPGDAEADAPDRNFSHENAQSHREAHEKQVVLQQGIKKVHEKTISFVR</sequence>
<feature type="compositionally biased region" description="Basic and acidic residues" evidence="1">
    <location>
        <begin position="108"/>
        <end position="127"/>
    </location>
</feature>
<comment type="caution">
    <text evidence="2">The sequence shown here is derived from an EMBL/GenBank/DDBJ whole genome shotgun (WGS) entry which is preliminary data.</text>
</comment>
<gene>
    <name evidence="2" type="ORF">SDC9_54465</name>
</gene>
<feature type="compositionally biased region" description="Basic and acidic residues" evidence="1">
    <location>
        <begin position="308"/>
        <end position="323"/>
    </location>
</feature>
<feature type="compositionally biased region" description="Basic and acidic residues" evidence="1">
    <location>
        <begin position="354"/>
        <end position="366"/>
    </location>
</feature>
<name>A0A644X1I8_9ZZZZ</name>
<feature type="compositionally biased region" description="Low complexity" evidence="1">
    <location>
        <begin position="64"/>
        <end position="75"/>
    </location>
</feature>
<feature type="compositionally biased region" description="Basic and acidic residues" evidence="1">
    <location>
        <begin position="178"/>
        <end position="188"/>
    </location>
</feature>
<accession>A0A644X1I8</accession>
<feature type="compositionally biased region" description="Basic and acidic residues" evidence="1">
    <location>
        <begin position="42"/>
        <end position="61"/>
    </location>
</feature>
<feature type="region of interest" description="Disordered" evidence="1">
    <location>
        <begin position="1"/>
        <end position="227"/>
    </location>
</feature>
<feature type="compositionally biased region" description="Basic and acidic residues" evidence="1">
    <location>
        <begin position="378"/>
        <end position="387"/>
    </location>
</feature>
<reference evidence="2" key="1">
    <citation type="submission" date="2019-08" db="EMBL/GenBank/DDBJ databases">
        <authorList>
            <person name="Kucharzyk K."/>
            <person name="Murdoch R.W."/>
            <person name="Higgins S."/>
            <person name="Loffler F."/>
        </authorList>
    </citation>
    <scope>NUCLEOTIDE SEQUENCE</scope>
</reference>
<evidence type="ECO:0000313" key="2">
    <source>
        <dbReference type="EMBL" id="MPM08153.1"/>
    </source>
</evidence>
<evidence type="ECO:0000256" key="1">
    <source>
        <dbReference type="SAM" id="MobiDB-lite"/>
    </source>
</evidence>
<feature type="region of interest" description="Disordered" evidence="1">
    <location>
        <begin position="268"/>
        <end position="414"/>
    </location>
</feature>
<feature type="compositionally biased region" description="Basic and acidic residues" evidence="1">
    <location>
        <begin position="395"/>
        <end position="414"/>
    </location>
</feature>
<dbReference type="AlphaFoldDB" id="A0A644X1I8"/>
<organism evidence="2">
    <name type="scientific">bioreactor metagenome</name>
    <dbReference type="NCBI Taxonomy" id="1076179"/>
    <lineage>
        <taxon>unclassified sequences</taxon>
        <taxon>metagenomes</taxon>
        <taxon>ecological metagenomes</taxon>
    </lineage>
</organism>
<proteinExistence type="predicted"/>